<dbReference type="AlphaFoldDB" id="A0A6J6K6X5"/>
<dbReference type="Gene3D" id="3.40.50.300">
    <property type="entry name" value="P-loop containing nucleotide triphosphate hydrolases"/>
    <property type="match status" value="1"/>
</dbReference>
<name>A0A6J6K6X5_9ZZZZ</name>
<accession>A0A6J6K6X5</accession>
<dbReference type="InterPro" id="IPR027417">
    <property type="entry name" value="P-loop_NTPase"/>
</dbReference>
<evidence type="ECO:0000313" key="1">
    <source>
        <dbReference type="EMBL" id="CAB4644618.1"/>
    </source>
</evidence>
<dbReference type="SUPFAM" id="SSF53795">
    <property type="entry name" value="PEP carboxykinase-like"/>
    <property type="match status" value="1"/>
</dbReference>
<organism evidence="1">
    <name type="scientific">freshwater metagenome</name>
    <dbReference type="NCBI Taxonomy" id="449393"/>
    <lineage>
        <taxon>unclassified sequences</taxon>
        <taxon>metagenomes</taxon>
        <taxon>ecological metagenomes</taxon>
    </lineage>
</organism>
<gene>
    <name evidence="1" type="ORF">UFOPK2242_00046</name>
</gene>
<reference evidence="1" key="1">
    <citation type="submission" date="2020-05" db="EMBL/GenBank/DDBJ databases">
        <authorList>
            <person name="Chiriac C."/>
            <person name="Salcher M."/>
            <person name="Ghai R."/>
            <person name="Kavagutti S V."/>
        </authorList>
    </citation>
    <scope>NUCLEOTIDE SEQUENCE</scope>
</reference>
<proteinExistence type="predicted"/>
<dbReference type="EMBL" id="CAEZWM010000002">
    <property type="protein sequence ID" value="CAB4644618.1"/>
    <property type="molecule type" value="Genomic_DNA"/>
</dbReference>
<sequence>MTRNLARGAFAVGDRIRKRLRSQDFAATSRTFNLLGFSARVRSDADLVPELVELLWAPLLNDMEPEHVFTVTQSPPDVNGIVAWHLHLDALHVVSAPALSIVVSHLLWEANRQALENTPGHALLHSAAVTSGDHAAIIVGPQGSGKSTLAIALVARYGLGYLTDEAVAISPNGPLSGLMVQPYAKYISVGANIGEILPEVSPISDPALVSLLGELVLVPAFSLREGAVAAAARPSVVVLPTYVPNAPTKIEVLSPAAAMYSVGQHSYHLARDTGLVMETLAAVTSGARCVALTSGDLDEASHVVLDLLAHESPRQAS</sequence>
<protein>
    <submittedName>
        <fullName evidence="1">Unannotated protein</fullName>
    </submittedName>
</protein>